<organism evidence="1">
    <name type="scientific">Tuwongella immobilis</name>
    <dbReference type="NCBI Taxonomy" id="692036"/>
    <lineage>
        <taxon>Bacteria</taxon>
        <taxon>Pseudomonadati</taxon>
        <taxon>Planctomycetota</taxon>
        <taxon>Planctomycetia</taxon>
        <taxon>Gemmatales</taxon>
        <taxon>Gemmataceae</taxon>
        <taxon>Tuwongella</taxon>
    </lineage>
</organism>
<sequence length="71" mass="8317">MSGSDSHSDWTTFWGHVIRFFYLQPMDGRSIVTNTRAAVEYCLAHPQWRLSIQTHKVLEVRSANFEFRTLS</sequence>
<dbReference type="EMBL" id="LR586016">
    <property type="protein sequence ID" value="VIP05322.1"/>
    <property type="molecule type" value="Genomic_DNA"/>
</dbReference>
<dbReference type="EMBL" id="LR593887">
    <property type="protein sequence ID" value="VTS08000.1"/>
    <property type="molecule type" value="Genomic_DNA"/>
</dbReference>
<name>A0A6C2YWU4_9BACT</name>
<evidence type="ECO:0000313" key="2">
    <source>
        <dbReference type="Proteomes" id="UP000464378"/>
    </source>
</evidence>
<protein>
    <submittedName>
        <fullName evidence="1">7-cyano-7-deazaguanine reductase: 7-carboxy-7-deazaguanine synthase</fullName>
    </submittedName>
</protein>
<keyword evidence="2" id="KW-1185">Reference proteome</keyword>
<dbReference type="KEGG" id="tim:GMBLW1_38710"/>
<reference evidence="1" key="1">
    <citation type="submission" date="2019-04" db="EMBL/GenBank/DDBJ databases">
        <authorList>
            <consortium name="Science for Life Laboratories"/>
        </authorList>
    </citation>
    <scope>NUCLEOTIDE SEQUENCE</scope>
    <source>
        <strain evidence="1">MBLW1</strain>
    </source>
</reference>
<proteinExistence type="predicted"/>
<accession>A0A6C2YWU4</accession>
<evidence type="ECO:0000313" key="1">
    <source>
        <dbReference type="EMBL" id="VIP05322.1"/>
    </source>
</evidence>
<dbReference type="Proteomes" id="UP000464378">
    <property type="component" value="Chromosome"/>
</dbReference>
<dbReference type="InParanoid" id="A0A6C2YWU4"/>
<dbReference type="Gene3D" id="3.20.20.70">
    <property type="entry name" value="Aldolase class I"/>
    <property type="match status" value="1"/>
</dbReference>
<dbReference type="InterPro" id="IPR013785">
    <property type="entry name" value="Aldolase_TIM"/>
</dbReference>
<gene>
    <name evidence="1" type="ORF">GMBLW1_38710</name>
</gene>
<dbReference type="AlphaFoldDB" id="A0A6C2YWU4"/>